<keyword evidence="4" id="KW-0808">Transferase</keyword>
<feature type="domain" description="Retrotransposon gag" evidence="3">
    <location>
        <begin position="75"/>
        <end position="169"/>
    </location>
</feature>
<feature type="compositionally biased region" description="Basic and acidic residues" evidence="1">
    <location>
        <begin position="309"/>
        <end position="318"/>
    </location>
</feature>
<dbReference type="Proteomes" id="UP001151760">
    <property type="component" value="Unassembled WGS sequence"/>
</dbReference>
<keyword evidence="4" id="KW-0695">RNA-directed DNA polymerase</keyword>
<dbReference type="Gene3D" id="2.40.70.10">
    <property type="entry name" value="Acid Proteases"/>
    <property type="match status" value="1"/>
</dbReference>
<dbReference type="EMBL" id="BQNB010010327">
    <property type="protein sequence ID" value="GJS75776.1"/>
    <property type="molecule type" value="Genomic_DNA"/>
</dbReference>
<feature type="region of interest" description="Disordered" evidence="1">
    <location>
        <begin position="303"/>
        <end position="342"/>
    </location>
</feature>
<feature type="region of interest" description="Disordered" evidence="1">
    <location>
        <begin position="254"/>
        <end position="276"/>
    </location>
</feature>
<dbReference type="CDD" id="cd00303">
    <property type="entry name" value="retropepsin_like"/>
    <property type="match status" value="1"/>
</dbReference>
<keyword evidence="5" id="KW-1185">Reference proteome</keyword>
<dbReference type="InterPro" id="IPR005162">
    <property type="entry name" value="Retrotrans_gag_dom"/>
</dbReference>
<accession>A0ABQ4YED7</accession>
<feature type="region of interest" description="Disordered" evidence="1">
    <location>
        <begin position="360"/>
        <end position="412"/>
    </location>
</feature>
<feature type="compositionally biased region" description="Low complexity" evidence="1">
    <location>
        <begin position="367"/>
        <end position="376"/>
    </location>
</feature>
<evidence type="ECO:0000259" key="2">
    <source>
        <dbReference type="Pfam" id="PF00078"/>
    </source>
</evidence>
<dbReference type="PANTHER" id="PTHR33067:SF35">
    <property type="entry name" value="ASPARTIC PEPTIDASE DDI1-TYPE DOMAIN-CONTAINING PROTEIN"/>
    <property type="match status" value="1"/>
</dbReference>
<evidence type="ECO:0000256" key="1">
    <source>
        <dbReference type="SAM" id="MobiDB-lite"/>
    </source>
</evidence>
<feature type="domain" description="Reverse transcriptase" evidence="2">
    <location>
        <begin position="749"/>
        <end position="821"/>
    </location>
</feature>
<evidence type="ECO:0000313" key="5">
    <source>
        <dbReference type="Proteomes" id="UP001151760"/>
    </source>
</evidence>
<feature type="compositionally biased region" description="Acidic residues" evidence="1">
    <location>
        <begin position="377"/>
        <end position="393"/>
    </location>
</feature>
<keyword evidence="4" id="KW-0548">Nucleotidyltransferase</keyword>
<dbReference type="Pfam" id="PF00078">
    <property type="entry name" value="RVT_1"/>
    <property type="match status" value="1"/>
</dbReference>
<comment type="caution">
    <text evidence="4">The sequence shown here is derived from an EMBL/GenBank/DDBJ whole genome shotgun (WGS) entry which is preliminary data.</text>
</comment>
<reference evidence="4" key="1">
    <citation type="journal article" date="2022" name="Int. J. Mol. Sci.">
        <title>Draft Genome of Tanacetum Coccineum: Genomic Comparison of Closely Related Tanacetum-Family Plants.</title>
        <authorList>
            <person name="Yamashiro T."/>
            <person name="Shiraishi A."/>
            <person name="Nakayama K."/>
            <person name="Satake H."/>
        </authorList>
    </citation>
    <scope>NUCLEOTIDE SEQUENCE</scope>
</reference>
<gene>
    <name evidence="4" type="ORF">Tco_0725657</name>
</gene>
<dbReference type="SUPFAM" id="SSF56672">
    <property type="entry name" value="DNA/RNA polymerases"/>
    <property type="match status" value="1"/>
</dbReference>
<dbReference type="InterPro" id="IPR043502">
    <property type="entry name" value="DNA/RNA_pol_sf"/>
</dbReference>
<protein>
    <submittedName>
        <fullName evidence="4">Reverse transcriptase domain-containing protein</fullName>
    </submittedName>
</protein>
<dbReference type="Gene3D" id="3.30.70.270">
    <property type="match status" value="1"/>
</dbReference>
<dbReference type="InterPro" id="IPR021109">
    <property type="entry name" value="Peptidase_aspartic_dom_sf"/>
</dbReference>
<proteinExistence type="predicted"/>
<sequence length="852" mass="97327">MWGNNRAIATIPGSAIVAVDLGENFTVKGHHLSMIKDHQFDGRARADPHKHIVEFIKVCGMFRYGNTNVDAIKLKLFPSSLSRDAKVWFNELSPGVITTWEQMRQAFISRFFPPVMFDRLMGEIRGFTQHPNESLVDAWLRMKDLLRSCHGHGLAKGTIIQIFYHGLDEATQAILDAGGIFVYRTPNEAHQLLKDRVLLKLDRSKDMKTKPLRKTVAFTEGSDNSQLMEKMEALTTKIDSQFKEIKGEMKEMRDGCNSCGGPHPSTECDDKPMGGSKEEEANFAYGGYRGSYRGGGYRGNYYGRNPENWQDRQPRDVNRNSPPREYNSPIPPTTEKKFEESDFEKTMREFMHVNAVFTRNGKTYDPSSNPNDTNIINDDDEDEVDETEKEEEPSSSKQTKIDPPPLKSYKPKIPYPQRLRKEKIEERYAKFIDLIKEVKINIPLVDVLDGMPKYEKFLKDLVSNKSKMEQISAAFLNEECSTIIQKKLPPKLGDPGSFLIPCTFVNSVESLALADHDASINLMPYSLYASLSKNSLKPTKMSIRLANYTYQYPMGIAENMLVQVGKFLFPVNFIILQIEEDEKVPLILGRPFMHTADAIILVKNKELNLGVGNDRITFLIDKAMKHSHSNDDTCFRVDVMDEITEEELDALIDDSNLFLKIPEQEEEIDDNFKELHLDKKLRIKTSIQDPPTDLEMKPLPKHLEYAFLEKDSLLLVVISALLKDDENKRLVLVLKNHKEEFAWKTSNIPATFQRCMIAIFQDMLETSMEVFMDDFSVFGESFDSCLANLEQMLIRCKQDHLVLNWERCHFMVTEGIMLGHKVSSLGLEVDKAKIDVIAKLPPPTNVKGVRSF</sequence>
<dbReference type="GO" id="GO:0003964">
    <property type="term" value="F:RNA-directed DNA polymerase activity"/>
    <property type="evidence" value="ECO:0007669"/>
    <property type="project" value="UniProtKB-KW"/>
</dbReference>
<dbReference type="PANTHER" id="PTHR33067">
    <property type="entry name" value="RNA-DIRECTED DNA POLYMERASE-RELATED"/>
    <property type="match status" value="1"/>
</dbReference>
<name>A0ABQ4YED7_9ASTR</name>
<dbReference type="InterPro" id="IPR043128">
    <property type="entry name" value="Rev_trsase/Diguanyl_cyclase"/>
</dbReference>
<feature type="compositionally biased region" description="Basic and acidic residues" evidence="1">
    <location>
        <begin position="266"/>
        <end position="276"/>
    </location>
</feature>
<organism evidence="4 5">
    <name type="scientific">Tanacetum coccineum</name>
    <dbReference type="NCBI Taxonomy" id="301880"/>
    <lineage>
        <taxon>Eukaryota</taxon>
        <taxon>Viridiplantae</taxon>
        <taxon>Streptophyta</taxon>
        <taxon>Embryophyta</taxon>
        <taxon>Tracheophyta</taxon>
        <taxon>Spermatophyta</taxon>
        <taxon>Magnoliopsida</taxon>
        <taxon>eudicotyledons</taxon>
        <taxon>Gunneridae</taxon>
        <taxon>Pentapetalae</taxon>
        <taxon>asterids</taxon>
        <taxon>campanulids</taxon>
        <taxon>Asterales</taxon>
        <taxon>Asteraceae</taxon>
        <taxon>Asteroideae</taxon>
        <taxon>Anthemideae</taxon>
        <taxon>Anthemidinae</taxon>
        <taxon>Tanacetum</taxon>
    </lineage>
</organism>
<dbReference type="InterPro" id="IPR000477">
    <property type="entry name" value="RT_dom"/>
</dbReference>
<evidence type="ECO:0000259" key="3">
    <source>
        <dbReference type="Pfam" id="PF03732"/>
    </source>
</evidence>
<dbReference type="Pfam" id="PF03732">
    <property type="entry name" value="Retrotrans_gag"/>
    <property type="match status" value="1"/>
</dbReference>
<evidence type="ECO:0000313" key="4">
    <source>
        <dbReference type="EMBL" id="GJS75776.1"/>
    </source>
</evidence>
<reference evidence="4" key="2">
    <citation type="submission" date="2022-01" db="EMBL/GenBank/DDBJ databases">
        <authorList>
            <person name="Yamashiro T."/>
            <person name="Shiraishi A."/>
            <person name="Satake H."/>
            <person name="Nakayama K."/>
        </authorList>
    </citation>
    <scope>NUCLEOTIDE SEQUENCE</scope>
</reference>